<evidence type="ECO:0000259" key="8">
    <source>
        <dbReference type="PROSITE" id="PS50110"/>
    </source>
</evidence>
<dbReference type="Gene3D" id="1.10.10.10">
    <property type="entry name" value="Winged helix-like DNA-binding domain superfamily/Winged helix DNA-binding domain"/>
    <property type="match status" value="1"/>
</dbReference>
<keyword evidence="5" id="KW-0804">Transcription</keyword>
<keyword evidence="1 6" id="KW-0597">Phosphoprotein</keyword>
<evidence type="ECO:0000256" key="5">
    <source>
        <dbReference type="ARBA" id="ARBA00023163"/>
    </source>
</evidence>
<keyword evidence="3" id="KW-0805">Transcription regulation</keyword>
<dbReference type="CDD" id="cd17537">
    <property type="entry name" value="REC_FixJ"/>
    <property type="match status" value="1"/>
</dbReference>
<evidence type="ECO:0000256" key="6">
    <source>
        <dbReference type="PROSITE-ProRule" id="PRU00169"/>
    </source>
</evidence>
<dbReference type="Gene3D" id="3.40.50.2300">
    <property type="match status" value="1"/>
</dbReference>
<comment type="caution">
    <text evidence="9">The sequence shown here is derived from an EMBL/GenBank/DDBJ whole genome shotgun (WGS) entry which is preliminary data.</text>
</comment>
<dbReference type="SUPFAM" id="SSF52172">
    <property type="entry name" value="CheY-like"/>
    <property type="match status" value="1"/>
</dbReference>
<reference evidence="9 10" key="1">
    <citation type="submission" date="2016-01" db="EMBL/GenBank/DDBJ databases">
        <authorList>
            <person name="Regsiter A."/>
            <person name="william w."/>
        </authorList>
    </citation>
    <scope>NUCLEOTIDE SEQUENCE [LARGE SCALE GENOMIC DNA]</scope>
    <source>
        <strain evidence="9 10">B6</strain>
    </source>
</reference>
<dbReference type="SMART" id="SM00448">
    <property type="entry name" value="REC"/>
    <property type="match status" value="1"/>
</dbReference>
<gene>
    <name evidence="9" type="primary">fixJ</name>
    <name evidence="9" type="ORF">AGR4A_pAt10360</name>
</gene>
<sequence length="217" mass="23887">MMGRKMANDDFTVHVVDDEEAVRKSLAFMLSMSGLGVRVHETATTFACLAPKLQRAVLVTDLRMPDMSGVDLIRRIRAEALLIPSIVITGHGDVPMAVEAMKAGAVDFIEKPFADTVIIDAIYRAAARLESQIPETESAEEVRKRVETLSERERQVLAAVVAGQPNKSIAFNLDISPRTVEVHRANVMGKMKARSLPELVRMSLSIESSNLENSDRT</sequence>
<evidence type="ECO:0000256" key="4">
    <source>
        <dbReference type="ARBA" id="ARBA00023125"/>
    </source>
</evidence>
<evidence type="ECO:0000256" key="1">
    <source>
        <dbReference type="ARBA" id="ARBA00022553"/>
    </source>
</evidence>
<evidence type="ECO:0000313" key="9">
    <source>
        <dbReference type="EMBL" id="CVI24907.1"/>
    </source>
</evidence>
<dbReference type="GO" id="GO:0003677">
    <property type="term" value="F:DNA binding"/>
    <property type="evidence" value="ECO:0007669"/>
    <property type="project" value="UniProtKB-KW"/>
</dbReference>
<keyword evidence="2" id="KW-0902">Two-component regulatory system</keyword>
<dbReference type="Proteomes" id="UP000192074">
    <property type="component" value="Unassembled WGS sequence"/>
</dbReference>
<organism evidence="9 10">
    <name type="scientific">Agrobacterium tumefaciens str. B6</name>
    <dbReference type="NCBI Taxonomy" id="1183423"/>
    <lineage>
        <taxon>Bacteria</taxon>
        <taxon>Pseudomonadati</taxon>
        <taxon>Pseudomonadota</taxon>
        <taxon>Alphaproteobacteria</taxon>
        <taxon>Hyphomicrobiales</taxon>
        <taxon>Rhizobiaceae</taxon>
        <taxon>Rhizobium/Agrobacterium group</taxon>
        <taxon>Agrobacterium</taxon>
        <taxon>Agrobacterium tumefaciens complex</taxon>
    </lineage>
</organism>
<evidence type="ECO:0000313" key="10">
    <source>
        <dbReference type="Proteomes" id="UP000192074"/>
    </source>
</evidence>
<dbReference type="Pfam" id="PF00196">
    <property type="entry name" value="GerE"/>
    <property type="match status" value="1"/>
</dbReference>
<dbReference type="PROSITE" id="PS00622">
    <property type="entry name" value="HTH_LUXR_1"/>
    <property type="match status" value="1"/>
</dbReference>
<dbReference type="PROSITE" id="PS50043">
    <property type="entry name" value="HTH_LUXR_2"/>
    <property type="match status" value="1"/>
</dbReference>
<dbReference type="InterPro" id="IPR001789">
    <property type="entry name" value="Sig_transdc_resp-reg_receiver"/>
</dbReference>
<dbReference type="Pfam" id="PF00072">
    <property type="entry name" value="Response_reg"/>
    <property type="match status" value="1"/>
</dbReference>
<dbReference type="EMBL" id="FCNL01000040">
    <property type="protein sequence ID" value="CVI24907.1"/>
    <property type="molecule type" value="Genomic_DNA"/>
</dbReference>
<dbReference type="InterPro" id="IPR039420">
    <property type="entry name" value="WalR-like"/>
</dbReference>
<dbReference type="PROSITE" id="PS50110">
    <property type="entry name" value="RESPONSE_REGULATORY"/>
    <property type="match status" value="1"/>
</dbReference>
<feature type="domain" description="HTH luxR-type" evidence="7">
    <location>
        <begin position="142"/>
        <end position="207"/>
    </location>
</feature>
<dbReference type="CDD" id="cd06170">
    <property type="entry name" value="LuxR_C_like"/>
    <property type="match status" value="1"/>
</dbReference>
<dbReference type="PRINTS" id="PR00038">
    <property type="entry name" value="HTHLUXR"/>
</dbReference>
<dbReference type="InterPro" id="IPR016032">
    <property type="entry name" value="Sig_transdc_resp-reg_C-effctor"/>
</dbReference>
<dbReference type="NCBIfam" id="NF006900">
    <property type="entry name" value="PRK09390.1"/>
    <property type="match status" value="1"/>
</dbReference>
<evidence type="ECO:0000256" key="2">
    <source>
        <dbReference type="ARBA" id="ARBA00023012"/>
    </source>
</evidence>
<dbReference type="GO" id="GO:0000160">
    <property type="term" value="P:phosphorelay signal transduction system"/>
    <property type="evidence" value="ECO:0007669"/>
    <property type="project" value="UniProtKB-KW"/>
</dbReference>
<keyword evidence="4" id="KW-0238">DNA-binding</keyword>
<dbReference type="InterPro" id="IPR011006">
    <property type="entry name" value="CheY-like_superfamily"/>
</dbReference>
<accession>A0A822VD13</accession>
<dbReference type="PANTHER" id="PTHR43214:SF44">
    <property type="entry name" value="TWO-COMPONENT RESPONSE REGULATOR"/>
    <property type="match status" value="1"/>
</dbReference>
<evidence type="ECO:0000256" key="3">
    <source>
        <dbReference type="ARBA" id="ARBA00023015"/>
    </source>
</evidence>
<protein>
    <submittedName>
        <fullName evidence="9">Two component transcriptional regulatory protein, LuxR family</fullName>
    </submittedName>
</protein>
<feature type="modified residue" description="4-aspartylphosphate" evidence="6">
    <location>
        <position position="61"/>
    </location>
</feature>
<dbReference type="FunFam" id="3.40.50.2300:FF:000018">
    <property type="entry name" value="DNA-binding transcriptional regulator NtrC"/>
    <property type="match status" value="1"/>
</dbReference>
<dbReference type="SUPFAM" id="SSF46894">
    <property type="entry name" value="C-terminal effector domain of the bipartite response regulators"/>
    <property type="match status" value="1"/>
</dbReference>
<dbReference type="AlphaFoldDB" id="A0A822VD13"/>
<proteinExistence type="predicted"/>
<dbReference type="PANTHER" id="PTHR43214">
    <property type="entry name" value="TWO-COMPONENT RESPONSE REGULATOR"/>
    <property type="match status" value="1"/>
</dbReference>
<dbReference type="InterPro" id="IPR036388">
    <property type="entry name" value="WH-like_DNA-bd_sf"/>
</dbReference>
<name>A0A822VD13_AGRTU</name>
<dbReference type="SMART" id="SM00421">
    <property type="entry name" value="HTH_LUXR"/>
    <property type="match status" value="1"/>
</dbReference>
<feature type="domain" description="Response regulatory" evidence="8">
    <location>
        <begin position="12"/>
        <end position="126"/>
    </location>
</feature>
<evidence type="ECO:0000259" key="7">
    <source>
        <dbReference type="PROSITE" id="PS50043"/>
    </source>
</evidence>
<dbReference type="InterPro" id="IPR000792">
    <property type="entry name" value="Tscrpt_reg_LuxR_C"/>
</dbReference>
<dbReference type="GO" id="GO:0006355">
    <property type="term" value="P:regulation of DNA-templated transcription"/>
    <property type="evidence" value="ECO:0007669"/>
    <property type="project" value="InterPro"/>
</dbReference>